<dbReference type="Proteomes" id="UP000318927">
    <property type="component" value="Chromosome"/>
</dbReference>
<accession>A0A5B8JDE6</accession>
<proteinExistence type="predicted"/>
<gene>
    <name evidence="1" type="ORF">FRW55_03940</name>
</gene>
<reference evidence="1 2" key="1">
    <citation type="journal article" date="2019" name="Microbiol. Resour. Announc.">
        <title>Complete Genome Sequences of Three Mycoplasma anserisalpingitis (Mycoplasma sp. 1220) Strains.</title>
        <authorList>
            <person name="Grozner D."/>
            <person name="Forro B."/>
            <person name="Kovacs A.B."/>
            <person name="Marton S."/>
            <person name="Banyai K."/>
            <person name="Kreizinger Z."/>
            <person name="Sulyok K.M."/>
            <person name="Gyuranecz M."/>
        </authorList>
    </citation>
    <scope>NUCLEOTIDE SEQUENCE [LARGE SCALE GENOMIC DNA]</scope>
    <source>
        <strain evidence="1 2">ATCC:BAA-2147</strain>
    </source>
</reference>
<dbReference type="RefSeq" id="WP_146368804.1">
    <property type="nucleotide sequence ID" value="NZ_CP042295.1"/>
</dbReference>
<evidence type="ECO:0000313" key="1">
    <source>
        <dbReference type="EMBL" id="QDY87283.1"/>
    </source>
</evidence>
<evidence type="ECO:0000313" key="2">
    <source>
        <dbReference type="Proteomes" id="UP000318927"/>
    </source>
</evidence>
<dbReference type="OrthoDB" id="401086at2"/>
<organism evidence="1 2">
    <name type="scientific">Mycoplasma anserisalpingitidis</name>
    <dbReference type="NCBI Taxonomy" id="519450"/>
    <lineage>
        <taxon>Bacteria</taxon>
        <taxon>Bacillati</taxon>
        <taxon>Mycoplasmatota</taxon>
        <taxon>Mollicutes</taxon>
        <taxon>Mycoplasmataceae</taxon>
        <taxon>Mycoplasma</taxon>
    </lineage>
</organism>
<sequence>MKYFASVLKNIEVPRFEKNYLVLKEKQHLYKNEGFVYEKIEFKINKEIDDLIEIFDNLLLEMNFNSTIPKELHKKYQINIIYKYKNTILKKVYLTIDNIKNHNQNNFSNFTNPRNEDYSTIYTTKRKWYLYSEPYIKSSKFIINRSNKPHIDFYDIIEKLYSWFIELVEDKIIEFNPETFIKDFNNFKSRNSRLKYSSDLWDEYSPNTKKKDEIYSELVHYGLWNAFLNFINAILINNKDKIFFNYNELIVKNYFIKNNNVSLKRDIDITDGDIIDLHWNNFIEFCEEKCDFRIPDFAIGNLDDDEDDSLIRYLLLQYNLLTRYRILNNEYLNDKTTLIDTLTILNKIHDSGNLDIFINKIEEIKIELSKIISNSISIDEDKEEKLNKYIISKIIDKIELNSVYITDIIQLIINNNIDNNYINSIEKYRNNEIFNFLFNSYKPKKSDSLSKNISYSRIVRDIHNKIKKIN</sequence>
<name>A0A5B8JDE6_9MOLU</name>
<dbReference type="AlphaFoldDB" id="A0A5B8JDE6"/>
<dbReference type="KEGG" id="mans:FRW55_03940"/>
<dbReference type="EMBL" id="CP042295">
    <property type="protein sequence ID" value="QDY87283.1"/>
    <property type="molecule type" value="Genomic_DNA"/>
</dbReference>
<protein>
    <submittedName>
        <fullName evidence="1">Uncharacterized protein</fullName>
    </submittedName>
</protein>
<keyword evidence="2" id="KW-1185">Reference proteome</keyword>